<evidence type="ECO:0000256" key="3">
    <source>
        <dbReference type="ARBA" id="ARBA00022832"/>
    </source>
</evidence>
<keyword evidence="2" id="KW-0444">Lipid biosynthesis</keyword>
<protein>
    <recommendedName>
        <fullName evidence="9">enoyl-[acyl-carrier-protein] reductase</fullName>
        <ecNumber evidence="9">1.3.1.104</ecNumber>
    </recommendedName>
</protein>
<dbReference type="GO" id="GO:0006633">
    <property type="term" value="P:fatty acid biosynthetic process"/>
    <property type="evidence" value="ECO:0007669"/>
    <property type="project" value="UniProtKB-KW"/>
</dbReference>
<feature type="domain" description="Enoyl reductase (ER)" evidence="11">
    <location>
        <begin position="10"/>
        <end position="324"/>
    </location>
</feature>
<evidence type="ECO:0000256" key="4">
    <source>
        <dbReference type="ARBA" id="ARBA00022857"/>
    </source>
</evidence>
<dbReference type="CDD" id="cd05282">
    <property type="entry name" value="ETR_like"/>
    <property type="match status" value="1"/>
</dbReference>
<evidence type="ECO:0000256" key="8">
    <source>
        <dbReference type="ARBA" id="ARBA00023160"/>
    </source>
</evidence>
<evidence type="ECO:0000313" key="13">
    <source>
        <dbReference type="Proteomes" id="UP000229498"/>
    </source>
</evidence>
<dbReference type="OrthoDB" id="9792321at2"/>
<keyword evidence="7" id="KW-0443">Lipid metabolism</keyword>
<comment type="similarity">
    <text evidence="1">Belongs to the zinc-containing alcohol dehydrogenase family. Quinone oxidoreductase subfamily.</text>
</comment>
<dbReference type="SUPFAM" id="SSF51735">
    <property type="entry name" value="NAD(P)-binding Rossmann-fold domains"/>
    <property type="match status" value="1"/>
</dbReference>
<accession>A0A2M9FZI1</accession>
<dbReference type="SUPFAM" id="SSF50129">
    <property type="entry name" value="GroES-like"/>
    <property type="match status" value="1"/>
</dbReference>
<evidence type="ECO:0000256" key="6">
    <source>
        <dbReference type="ARBA" id="ARBA00023002"/>
    </source>
</evidence>
<comment type="caution">
    <text evidence="12">The sequence shown here is derived from an EMBL/GenBank/DDBJ whole genome shotgun (WGS) entry which is preliminary data.</text>
</comment>
<dbReference type="Proteomes" id="UP000229498">
    <property type="component" value="Unassembled WGS sequence"/>
</dbReference>
<evidence type="ECO:0000256" key="5">
    <source>
        <dbReference type="ARBA" id="ARBA00022946"/>
    </source>
</evidence>
<evidence type="ECO:0000259" key="11">
    <source>
        <dbReference type="SMART" id="SM00829"/>
    </source>
</evidence>
<comment type="catalytic activity">
    <reaction evidence="10">
        <text>a 2,3-saturated acyl-[ACP] + NADP(+) = a (2E)-enoyl-[ACP] + NADPH + H(+)</text>
        <dbReference type="Rhea" id="RHEA:22564"/>
        <dbReference type="Rhea" id="RHEA-COMP:9925"/>
        <dbReference type="Rhea" id="RHEA-COMP:9926"/>
        <dbReference type="ChEBI" id="CHEBI:15378"/>
        <dbReference type="ChEBI" id="CHEBI:57783"/>
        <dbReference type="ChEBI" id="CHEBI:58349"/>
        <dbReference type="ChEBI" id="CHEBI:78784"/>
        <dbReference type="ChEBI" id="CHEBI:78785"/>
        <dbReference type="EC" id="1.3.1.104"/>
    </reaction>
</comment>
<sequence>MKQMQFSRFGKPWEVAEIVEVDEPGAPGPGRVNVRVLASPINPADLLNMEGRYGAEPPKLPMTQGAEGVGRVTAVGEGVDNVKVGDLVTPPARGMWREMAQGPARGLVALPENADLLQLAMLRANPATAWLMLKDYVTLEAGDCVIQNAANSAVGRHLIRLAKSQGWRTVNVVRRPELVAELTELGADHVLVDGDDLDARVAEATGGRVPKLGIDAIGGSAVQRLARCVADGGTVVNYGLLSGEPLMIDARETVFRDITLRGFWLAAWFGTTDPKEIGATYAFLGEKIASGELHAPVEATYPLERVAEALKHAAREGRSGKIILTMGDA</sequence>
<dbReference type="Gene3D" id="3.90.180.10">
    <property type="entry name" value="Medium-chain alcohol dehydrogenases, catalytic domain"/>
    <property type="match status" value="1"/>
</dbReference>
<evidence type="ECO:0000256" key="7">
    <source>
        <dbReference type="ARBA" id="ARBA00023098"/>
    </source>
</evidence>
<name>A0A2M9FZI1_9PROT</name>
<dbReference type="Pfam" id="PF08240">
    <property type="entry name" value="ADH_N"/>
    <property type="match status" value="1"/>
</dbReference>
<dbReference type="PANTHER" id="PTHR43981:SF2">
    <property type="entry name" value="ENOYL-[ACYL-CARRIER-PROTEIN] REDUCTASE, MITOCHONDRIAL"/>
    <property type="match status" value="1"/>
</dbReference>
<dbReference type="SMART" id="SM00829">
    <property type="entry name" value="PKS_ER"/>
    <property type="match status" value="1"/>
</dbReference>
<keyword evidence="3" id="KW-0276">Fatty acid metabolism</keyword>
<dbReference type="InterPro" id="IPR051034">
    <property type="entry name" value="Mito_Enoyl-ACP_Reductase"/>
</dbReference>
<evidence type="ECO:0000256" key="2">
    <source>
        <dbReference type="ARBA" id="ARBA00022516"/>
    </source>
</evidence>
<evidence type="ECO:0000256" key="10">
    <source>
        <dbReference type="ARBA" id="ARBA00048843"/>
    </source>
</evidence>
<keyword evidence="8" id="KW-0275">Fatty acid biosynthesis</keyword>
<dbReference type="EC" id="1.3.1.104" evidence="9"/>
<dbReference type="AlphaFoldDB" id="A0A2M9FZI1"/>
<keyword evidence="13" id="KW-1185">Reference proteome</keyword>
<keyword evidence="5" id="KW-0809">Transit peptide</keyword>
<dbReference type="InterPro" id="IPR013154">
    <property type="entry name" value="ADH-like_N"/>
</dbReference>
<evidence type="ECO:0000313" key="12">
    <source>
        <dbReference type="EMBL" id="PJK28881.1"/>
    </source>
</evidence>
<keyword evidence="4" id="KW-0521">NADP</keyword>
<organism evidence="12 13">
    <name type="scientific">Minwuia thermotolerans</name>
    <dbReference type="NCBI Taxonomy" id="2056226"/>
    <lineage>
        <taxon>Bacteria</taxon>
        <taxon>Pseudomonadati</taxon>
        <taxon>Pseudomonadota</taxon>
        <taxon>Alphaproteobacteria</taxon>
        <taxon>Minwuiales</taxon>
        <taxon>Minwuiaceae</taxon>
        <taxon>Minwuia</taxon>
    </lineage>
</organism>
<evidence type="ECO:0000256" key="1">
    <source>
        <dbReference type="ARBA" id="ARBA00010371"/>
    </source>
</evidence>
<evidence type="ECO:0000256" key="9">
    <source>
        <dbReference type="ARBA" id="ARBA00038963"/>
    </source>
</evidence>
<dbReference type="Pfam" id="PF00107">
    <property type="entry name" value="ADH_zinc_N"/>
    <property type="match status" value="1"/>
</dbReference>
<dbReference type="EMBL" id="PHIG01000038">
    <property type="protein sequence ID" value="PJK28881.1"/>
    <property type="molecule type" value="Genomic_DNA"/>
</dbReference>
<dbReference type="Gene3D" id="3.40.50.720">
    <property type="entry name" value="NAD(P)-binding Rossmann-like Domain"/>
    <property type="match status" value="1"/>
</dbReference>
<keyword evidence="6" id="KW-0560">Oxidoreductase</keyword>
<dbReference type="InterPro" id="IPR011032">
    <property type="entry name" value="GroES-like_sf"/>
</dbReference>
<dbReference type="InterPro" id="IPR013149">
    <property type="entry name" value="ADH-like_C"/>
</dbReference>
<proteinExistence type="inferred from homology"/>
<gene>
    <name evidence="12" type="ORF">CVT23_14705</name>
</gene>
<dbReference type="PANTHER" id="PTHR43981">
    <property type="entry name" value="ENOYL-[ACYL-CARRIER-PROTEIN] REDUCTASE, MITOCHONDRIAL"/>
    <property type="match status" value="1"/>
</dbReference>
<reference evidence="12 13" key="1">
    <citation type="submission" date="2017-11" db="EMBL/GenBank/DDBJ databases">
        <title>Draft genome sequence of Rhizobiales bacterium SY3-13.</title>
        <authorList>
            <person name="Sun C."/>
        </authorList>
    </citation>
    <scope>NUCLEOTIDE SEQUENCE [LARGE SCALE GENOMIC DNA]</scope>
    <source>
        <strain evidence="12 13">SY3-13</strain>
    </source>
</reference>
<dbReference type="RefSeq" id="WP_109794986.1">
    <property type="nucleotide sequence ID" value="NZ_PHIG01000038.1"/>
</dbReference>
<dbReference type="InterPro" id="IPR036291">
    <property type="entry name" value="NAD(P)-bd_dom_sf"/>
</dbReference>
<dbReference type="GO" id="GO:0141148">
    <property type="term" value="F:enoyl-[acyl-carrier-protein] reductase (NADPH) activity"/>
    <property type="evidence" value="ECO:0007669"/>
    <property type="project" value="UniProtKB-EC"/>
</dbReference>
<dbReference type="InterPro" id="IPR020843">
    <property type="entry name" value="ER"/>
</dbReference>